<gene>
    <name evidence="1" type="ORF">AVEN_77053_1</name>
</gene>
<organism evidence="1 2">
    <name type="scientific">Araneus ventricosus</name>
    <name type="common">Orbweaver spider</name>
    <name type="synonym">Epeira ventricosa</name>
    <dbReference type="NCBI Taxonomy" id="182803"/>
    <lineage>
        <taxon>Eukaryota</taxon>
        <taxon>Metazoa</taxon>
        <taxon>Ecdysozoa</taxon>
        <taxon>Arthropoda</taxon>
        <taxon>Chelicerata</taxon>
        <taxon>Arachnida</taxon>
        <taxon>Araneae</taxon>
        <taxon>Araneomorphae</taxon>
        <taxon>Entelegynae</taxon>
        <taxon>Araneoidea</taxon>
        <taxon>Araneidae</taxon>
        <taxon>Araneus</taxon>
    </lineage>
</organism>
<name>A0A4Y2G779_ARAVE</name>
<dbReference type="EMBL" id="BGPR01001240">
    <property type="protein sequence ID" value="GBM49107.1"/>
    <property type="molecule type" value="Genomic_DNA"/>
</dbReference>
<evidence type="ECO:0000313" key="1">
    <source>
        <dbReference type="EMBL" id="GBM49107.1"/>
    </source>
</evidence>
<evidence type="ECO:0000313" key="2">
    <source>
        <dbReference type="Proteomes" id="UP000499080"/>
    </source>
</evidence>
<keyword evidence="2" id="KW-1185">Reference proteome</keyword>
<comment type="caution">
    <text evidence="1">The sequence shown here is derived from an EMBL/GenBank/DDBJ whole genome shotgun (WGS) entry which is preliminary data.</text>
</comment>
<protein>
    <submittedName>
        <fullName evidence="1">Uncharacterized protein</fullName>
    </submittedName>
</protein>
<proteinExistence type="predicted"/>
<reference evidence="1 2" key="1">
    <citation type="journal article" date="2019" name="Sci. Rep.">
        <title>Orb-weaving spider Araneus ventricosus genome elucidates the spidroin gene catalogue.</title>
        <authorList>
            <person name="Kono N."/>
            <person name="Nakamura H."/>
            <person name="Ohtoshi R."/>
            <person name="Moran D.A.P."/>
            <person name="Shinohara A."/>
            <person name="Yoshida Y."/>
            <person name="Fujiwara M."/>
            <person name="Mori M."/>
            <person name="Tomita M."/>
            <person name="Arakawa K."/>
        </authorList>
    </citation>
    <scope>NUCLEOTIDE SEQUENCE [LARGE SCALE GENOMIC DNA]</scope>
</reference>
<sequence>MCKKTPGSVYADEGIQMLVKFQRSTKRMLLFNSTAHQRNCSSQGFGYSHGVKKRQFSLSSDLQNNTTEKHSACLLLSYLSPSLVSDRSSFLNPFPKWPGDWLKN</sequence>
<accession>A0A4Y2G779</accession>
<dbReference type="AlphaFoldDB" id="A0A4Y2G779"/>
<dbReference type="Proteomes" id="UP000499080">
    <property type="component" value="Unassembled WGS sequence"/>
</dbReference>